<gene>
    <name evidence="1" type="ORF">bhn_I1032</name>
</gene>
<dbReference type="OrthoDB" id="9777619at2"/>
<organism evidence="1 2">
    <name type="scientific">Butyrivibrio hungatei</name>
    <dbReference type="NCBI Taxonomy" id="185008"/>
    <lineage>
        <taxon>Bacteria</taxon>
        <taxon>Bacillati</taxon>
        <taxon>Bacillota</taxon>
        <taxon>Clostridia</taxon>
        <taxon>Lachnospirales</taxon>
        <taxon>Lachnospiraceae</taxon>
        <taxon>Butyrivibrio</taxon>
    </lineage>
</organism>
<name>A0A1D9P0A8_9FIRM</name>
<dbReference type="Gene3D" id="3.20.20.140">
    <property type="entry name" value="Metal-dependent hydrolases"/>
    <property type="match status" value="1"/>
</dbReference>
<dbReference type="SUPFAM" id="SSF89550">
    <property type="entry name" value="PHP domain-like"/>
    <property type="match status" value="1"/>
</dbReference>
<sequence>MNKIELLSDYPYLYETHMHTSEGSKCGMCPAEEMVRAYKEAGYAGVMVTDHNWGGNTAVDRNLPWEEWLDKFFMGYHNAKAEGDRIGLPVFLGYEATQGCGHDFLIYGFTIDWMKKHPELREAGIPEQYELIHSVGGMVINAHPYREADYIDEVLTFEQYADGIEMFNAGHLPHREGAADHSIWNEKAVKLANDNNLPGTAGSDQHSTSLFGGGTAFRTPLRSIEDYMNRIKNHEDYVLTDGRHWYDNRGHMIK</sequence>
<proteinExistence type="predicted"/>
<dbReference type="GO" id="GO:0004534">
    <property type="term" value="F:5'-3' RNA exonuclease activity"/>
    <property type="evidence" value="ECO:0007669"/>
    <property type="project" value="TreeGrafter"/>
</dbReference>
<dbReference type="Pfam" id="PF13263">
    <property type="entry name" value="PHP_C"/>
    <property type="match status" value="1"/>
</dbReference>
<dbReference type="AlphaFoldDB" id="A0A1D9P0A8"/>
<reference evidence="2" key="1">
    <citation type="submission" date="2016-10" db="EMBL/GenBank/DDBJ databases">
        <title>The complete genome sequence of the rumen bacterium Butyrivibrio hungatei MB2003.</title>
        <authorList>
            <person name="Palevich N."/>
            <person name="Kelly W.J."/>
            <person name="Leahy S.C."/>
            <person name="Altermann E."/>
            <person name="Rakonjac J."/>
            <person name="Attwood G.T."/>
        </authorList>
    </citation>
    <scope>NUCLEOTIDE SEQUENCE [LARGE SCALE GENOMIC DNA]</scope>
    <source>
        <strain evidence="2">MB2003</strain>
    </source>
</reference>
<dbReference type="GO" id="GO:0035312">
    <property type="term" value="F:5'-3' DNA exonuclease activity"/>
    <property type="evidence" value="ECO:0007669"/>
    <property type="project" value="TreeGrafter"/>
</dbReference>
<evidence type="ECO:0000313" key="1">
    <source>
        <dbReference type="EMBL" id="AOZ96066.1"/>
    </source>
</evidence>
<dbReference type="CDD" id="cd07432">
    <property type="entry name" value="PHP_HisPPase"/>
    <property type="match status" value="1"/>
</dbReference>
<dbReference type="InterPro" id="IPR016195">
    <property type="entry name" value="Pol/histidinol_Pase-like"/>
</dbReference>
<dbReference type="PANTHER" id="PTHR42924:SF3">
    <property type="entry name" value="POLYMERASE_HISTIDINOL PHOSPHATASE N-TERMINAL DOMAIN-CONTAINING PROTEIN"/>
    <property type="match status" value="1"/>
</dbReference>
<keyword evidence="2" id="KW-1185">Reference proteome</keyword>
<dbReference type="EMBL" id="CP017831">
    <property type="protein sequence ID" value="AOZ96066.1"/>
    <property type="molecule type" value="Genomic_DNA"/>
</dbReference>
<dbReference type="KEGG" id="bhu:bhn_I1032"/>
<protein>
    <submittedName>
        <fullName evidence="1">PHP domain-containing protein</fullName>
    </submittedName>
</protein>
<dbReference type="InterPro" id="IPR052018">
    <property type="entry name" value="PHP_domain"/>
</dbReference>
<dbReference type="RefSeq" id="WP_071175786.1">
    <property type="nucleotide sequence ID" value="NZ_CP017831.1"/>
</dbReference>
<evidence type="ECO:0000313" key="2">
    <source>
        <dbReference type="Proteomes" id="UP000179284"/>
    </source>
</evidence>
<dbReference type="Proteomes" id="UP000179284">
    <property type="component" value="Chromosome I"/>
</dbReference>
<dbReference type="PANTHER" id="PTHR42924">
    <property type="entry name" value="EXONUCLEASE"/>
    <property type="match status" value="1"/>
</dbReference>
<accession>A0A1D9P0A8</accession>